<accession>A0A9E6R6Y6</accession>
<dbReference type="AlphaFoldDB" id="A0A9E6R6Y6"/>
<dbReference type="Proteomes" id="UP000825701">
    <property type="component" value="Chromosome"/>
</dbReference>
<evidence type="ECO:0000313" key="2">
    <source>
        <dbReference type="Proteomes" id="UP000825701"/>
    </source>
</evidence>
<name>A0A9E6R6Y6_9HYPH</name>
<proteinExistence type="predicted"/>
<dbReference type="RefSeq" id="WP_261401473.1">
    <property type="nucleotide sequence ID" value="NZ_CP081869.1"/>
</dbReference>
<dbReference type="EMBL" id="CP081869">
    <property type="protein sequence ID" value="QZN98541.1"/>
    <property type="molecule type" value="Genomic_DNA"/>
</dbReference>
<keyword evidence="2" id="KW-1185">Reference proteome</keyword>
<evidence type="ECO:0000313" key="1">
    <source>
        <dbReference type="EMBL" id="QZN98541.1"/>
    </source>
</evidence>
<sequence length="71" mass="7883">MESDLGYAERKVAEAEDALSNAIAMSFSVKKFGLETDFGVAARQADLRQWREFRTLVLIRNGMLNTAGLSD</sequence>
<dbReference type="KEGG" id="cmet:K6K41_16015"/>
<protein>
    <submittedName>
        <fullName evidence="1">Uncharacterized protein</fullName>
    </submittedName>
</protein>
<gene>
    <name evidence="1" type="ORF">K6K41_16015</name>
</gene>
<reference evidence="1" key="1">
    <citation type="submission" date="2021-08" db="EMBL/GenBank/DDBJ databases">
        <authorList>
            <person name="Zhang H."/>
            <person name="Xu M."/>
            <person name="Yu Z."/>
            <person name="Yang L."/>
            <person name="Cai Y."/>
        </authorList>
    </citation>
    <scope>NUCLEOTIDE SEQUENCE</scope>
    <source>
        <strain evidence="1">CHL1</strain>
    </source>
</reference>
<organism evidence="1 2">
    <name type="scientific">Chenggangzhangella methanolivorans</name>
    <dbReference type="NCBI Taxonomy" id="1437009"/>
    <lineage>
        <taxon>Bacteria</taxon>
        <taxon>Pseudomonadati</taxon>
        <taxon>Pseudomonadota</taxon>
        <taxon>Alphaproteobacteria</taxon>
        <taxon>Hyphomicrobiales</taxon>
        <taxon>Methylopilaceae</taxon>
        <taxon>Chenggangzhangella</taxon>
    </lineage>
</organism>